<dbReference type="GeneID" id="77192176"/>
<dbReference type="EMBL" id="LN887540">
    <property type="protein sequence ID" value="CUR40347.1"/>
    <property type="molecule type" value="Genomic_DNA"/>
</dbReference>
<dbReference type="Proteomes" id="UP001198026">
    <property type="component" value="Unassembled WGS sequence"/>
</dbReference>
<evidence type="ECO:0000313" key="2">
    <source>
        <dbReference type="EMBL" id="CUR40347.1"/>
    </source>
</evidence>
<dbReference type="RefSeq" id="WP_164480647.1">
    <property type="nucleotide sequence ID" value="NZ_CANCWL010000011.1"/>
</dbReference>
<evidence type="ECO:0000313" key="4">
    <source>
        <dbReference type="Proteomes" id="UP000235484"/>
    </source>
</evidence>
<organism evidence="2 4">
    <name type="scientific">Limosilactobacillus reuteri</name>
    <name type="common">Lactobacillus reuteri</name>
    <dbReference type="NCBI Taxonomy" id="1598"/>
    <lineage>
        <taxon>Bacteria</taxon>
        <taxon>Bacillati</taxon>
        <taxon>Bacillota</taxon>
        <taxon>Bacilli</taxon>
        <taxon>Lactobacillales</taxon>
        <taxon>Lactobacillaceae</taxon>
        <taxon>Limosilactobacillus</taxon>
    </lineage>
</organism>
<evidence type="ECO:0000256" key="1">
    <source>
        <dbReference type="SAM" id="Phobius"/>
    </source>
</evidence>
<protein>
    <submittedName>
        <fullName evidence="2">Uncharacterized protein</fullName>
    </submittedName>
</protein>
<evidence type="ECO:0000313" key="3">
    <source>
        <dbReference type="EMBL" id="MCC4478438.1"/>
    </source>
</evidence>
<feature type="transmembrane region" description="Helical" evidence="1">
    <location>
        <begin position="34"/>
        <end position="50"/>
    </location>
</feature>
<sequence length="51" mass="5748">MDLEKKKNLVIINLFYVGLILIYCILHAGPLNLMVFLGMLVVANLMGMLIK</sequence>
<name>A0A0U5JUY7_LIMRT</name>
<dbReference type="AlphaFoldDB" id="A0A0U5JUY7"/>
<accession>A0A0U5JUY7</accession>
<reference evidence="2" key="2">
    <citation type="submission" date="2015-10" db="EMBL/GenBank/DDBJ databases">
        <authorList>
            <person name="Gilbert D.G."/>
        </authorList>
    </citation>
    <scope>NUCLEOTIDE SEQUENCE [LARGE SCALE GENOMIC DNA]</scope>
    <source>
        <strain evidence="2">20-2</strain>
    </source>
</reference>
<keyword evidence="1" id="KW-0812">Transmembrane</keyword>
<reference evidence="4" key="1">
    <citation type="submission" date="2015-10" db="EMBL/GenBank/DDBJ databases">
        <authorList>
            <person name="Crossman L.C."/>
        </authorList>
    </citation>
    <scope>NUCLEOTIDE SEQUENCE [LARGE SCALE GENOMIC DNA]</scope>
    <source>
        <strain evidence="4">20-2</strain>
    </source>
</reference>
<keyword evidence="1" id="KW-1133">Transmembrane helix</keyword>
<gene>
    <name evidence="3" type="ORF">LMB76_09475</name>
    <name evidence="2" type="ORF">LRLP16767_LR202_00405</name>
</gene>
<proteinExistence type="predicted"/>
<reference evidence="3" key="3">
    <citation type="submission" date="2021-10" db="EMBL/GenBank/DDBJ databases">
        <title>Evolutionary history and lifestyle of the vertebrate symbiont Limosilactobacillus reuteri.</title>
        <authorList>
            <person name="Zheng J."/>
            <person name="Li F."/>
            <person name="Gaenzle M."/>
            <person name="Walter J."/>
        </authorList>
    </citation>
    <scope>NUCLEOTIDE SEQUENCE</scope>
    <source>
        <strain evidence="3">GQ_1_3_1</strain>
    </source>
</reference>
<dbReference type="Proteomes" id="UP000235484">
    <property type="component" value="Unassembled WGS sequence"/>
</dbReference>
<keyword evidence="1" id="KW-0472">Membrane</keyword>
<feature type="transmembrane region" description="Helical" evidence="1">
    <location>
        <begin position="9"/>
        <end position="28"/>
    </location>
</feature>
<dbReference type="EMBL" id="JAJGWB010000150">
    <property type="protein sequence ID" value="MCC4478438.1"/>
    <property type="molecule type" value="Genomic_DNA"/>
</dbReference>